<dbReference type="GO" id="GO:0000921">
    <property type="term" value="P:septin ring assembly"/>
    <property type="evidence" value="ECO:0007669"/>
    <property type="project" value="TreeGrafter"/>
</dbReference>
<dbReference type="AlphaFoldDB" id="A0A2K9LMB4"/>
<evidence type="ECO:0000256" key="7">
    <source>
        <dbReference type="ARBA" id="ARBA00023210"/>
    </source>
</evidence>
<keyword evidence="7" id="KW-0717">Septation</keyword>
<proteinExistence type="inferred from homology"/>
<evidence type="ECO:0000313" key="12">
    <source>
        <dbReference type="EMBL" id="AUM13367.1"/>
    </source>
</evidence>
<dbReference type="Proteomes" id="UP000235116">
    <property type="component" value="Chromosome"/>
</dbReference>
<evidence type="ECO:0000256" key="8">
    <source>
        <dbReference type="ARBA" id="ARBA00023306"/>
    </source>
</evidence>
<dbReference type="Gene3D" id="1.20.5.50">
    <property type="match status" value="1"/>
</dbReference>
<evidence type="ECO:0000256" key="1">
    <source>
        <dbReference type="ARBA" id="ARBA00004496"/>
    </source>
</evidence>
<dbReference type="Gene3D" id="3.30.160.880">
    <property type="entry name" value="Cell division protein ZapA protomer, N-terminal domain"/>
    <property type="match status" value="1"/>
</dbReference>
<keyword evidence="4" id="KW-0963">Cytoplasm</keyword>
<dbReference type="GO" id="GO:0005829">
    <property type="term" value="C:cytosol"/>
    <property type="evidence" value="ECO:0007669"/>
    <property type="project" value="TreeGrafter"/>
</dbReference>
<evidence type="ECO:0000256" key="2">
    <source>
        <dbReference type="ARBA" id="ARBA00010074"/>
    </source>
</evidence>
<accession>A0A2K9LMB4</accession>
<dbReference type="GO" id="GO:0032153">
    <property type="term" value="C:cell division site"/>
    <property type="evidence" value="ECO:0007669"/>
    <property type="project" value="TreeGrafter"/>
</dbReference>
<evidence type="ECO:0000256" key="4">
    <source>
        <dbReference type="ARBA" id="ARBA00022490"/>
    </source>
</evidence>
<protein>
    <recommendedName>
        <fullName evidence="3">Cell division protein ZapA</fullName>
    </recommendedName>
    <alternativeName>
        <fullName evidence="11">Z ring-associated protein ZapA</fullName>
    </alternativeName>
</protein>
<keyword evidence="5" id="KW-0132">Cell division</keyword>
<dbReference type="InterPro" id="IPR036192">
    <property type="entry name" value="Cell_div_ZapA-like_sf"/>
</dbReference>
<evidence type="ECO:0000313" key="13">
    <source>
        <dbReference type="Proteomes" id="UP000235116"/>
    </source>
</evidence>
<dbReference type="PANTHER" id="PTHR34981">
    <property type="entry name" value="CELL DIVISION PROTEIN ZAPA"/>
    <property type="match status" value="1"/>
</dbReference>
<dbReference type="InterPro" id="IPR007838">
    <property type="entry name" value="Cell_div_ZapA-like"/>
</dbReference>
<evidence type="ECO:0000256" key="9">
    <source>
        <dbReference type="ARBA" id="ARBA00024910"/>
    </source>
</evidence>
<evidence type="ECO:0000256" key="3">
    <source>
        <dbReference type="ARBA" id="ARBA00015195"/>
    </source>
</evidence>
<keyword evidence="8" id="KW-0131">Cell cycle</keyword>
<keyword evidence="6" id="KW-0175">Coiled coil</keyword>
<comment type="similarity">
    <text evidence="2">Belongs to the ZapA family. Type 1 subfamily.</text>
</comment>
<name>A0A2K9LMB4_9GAMM</name>
<sequence>MSDPLHTLHVNILDRDYGVSCPPSEVDELKNSARLLDERMREIRRSGKIVGVDRIAVMAALNIAHELIKAQSELANYDRITEKQLAKLNDKIERALASARQLDL</sequence>
<keyword evidence="13" id="KW-1185">Reference proteome</keyword>
<gene>
    <name evidence="12" type="ORF">Kalk_13460</name>
</gene>
<comment type="subcellular location">
    <subcellularLocation>
        <location evidence="1">Cytoplasm</location>
    </subcellularLocation>
</comment>
<dbReference type="SUPFAM" id="SSF102829">
    <property type="entry name" value="Cell division protein ZapA-like"/>
    <property type="match status" value="1"/>
</dbReference>
<evidence type="ECO:0000256" key="11">
    <source>
        <dbReference type="ARBA" id="ARBA00033158"/>
    </source>
</evidence>
<dbReference type="PANTHER" id="PTHR34981:SF1">
    <property type="entry name" value="CELL DIVISION PROTEIN ZAPA"/>
    <property type="match status" value="1"/>
</dbReference>
<dbReference type="GO" id="GO:0030428">
    <property type="term" value="C:cell septum"/>
    <property type="evidence" value="ECO:0007669"/>
    <property type="project" value="TreeGrafter"/>
</dbReference>
<dbReference type="GO" id="GO:0000917">
    <property type="term" value="P:division septum assembly"/>
    <property type="evidence" value="ECO:0007669"/>
    <property type="project" value="UniProtKB-KW"/>
</dbReference>
<organism evidence="12 13">
    <name type="scientific">Ketobacter alkanivorans</name>
    <dbReference type="NCBI Taxonomy" id="1917421"/>
    <lineage>
        <taxon>Bacteria</taxon>
        <taxon>Pseudomonadati</taxon>
        <taxon>Pseudomonadota</taxon>
        <taxon>Gammaproteobacteria</taxon>
        <taxon>Pseudomonadales</taxon>
        <taxon>Ketobacteraceae</taxon>
        <taxon>Ketobacter</taxon>
    </lineage>
</organism>
<dbReference type="EMBL" id="CP022684">
    <property type="protein sequence ID" value="AUM13367.1"/>
    <property type="molecule type" value="Genomic_DNA"/>
</dbReference>
<dbReference type="KEGG" id="kak:Kalk_13460"/>
<evidence type="ECO:0000256" key="10">
    <source>
        <dbReference type="ARBA" id="ARBA00026068"/>
    </source>
</evidence>
<dbReference type="Pfam" id="PF05164">
    <property type="entry name" value="ZapA"/>
    <property type="match status" value="1"/>
</dbReference>
<dbReference type="RefSeq" id="WP_101894745.1">
    <property type="nucleotide sequence ID" value="NZ_CP022684.1"/>
</dbReference>
<comment type="subunit">
    <text evidence="10">Homodimer. Interacts with FtsZ.</text>
</comment>
<evidence type="ECO:0000256" key="6">
    <source>
        <dbReference type="ARBA" id="ARBA00023054"/>
    </source>
</evidence>
<reference evidence="13" key="1">
    <citation type="submission" date="2017-08" db="EMBL/GenBank/DDBJ databases">
        <title>Direct submision.</title>
        <authorList>
            <person name="Kim S.-J."/>
            <person name="Rhee S.-K."/>
        </authorList>
    </citation>
    <scope>NUCLEOTIDE SEQUENCE [LARGE SCALE GENOMIC DNA]</scope>
    <source>
        <strain evidence="13">GI5</strain>
    </source>
</reference>
<comment type="function">
    <text evidence="9">Activator of cell division through the inhibition of FtsZ GTPase activity, therefore promoting FtsZ assembly into bundles of protofilaments necessary for the formation of the division Z ring. It is recruited early at mid-cell but it is not essential for cell division.</text>
</comment>
<dbReference type="InterPro" id="IPR042233">
    <property type="entry name" value="Cell_div_ZapA_N"/>
</dbReference>
<evidence type="ECO:0000256" key="5">
    <source>
        <dbReference type="ARBA" id="ARBA00022618"/>
    </source>
</evidence>
<dbReference type="GO" id="GO:0043093">
    <property type="term" value="P:FtsZ-dependent cytokinesis"/>
    <property type="evidence" value="ECO:0007669"/>
    <property type="project" value="TreeGrafter"/>
</dbReference>
<dbReference type="OrthoDB" id="5772359at2"/>